<dbReference type="Proteomes" id="UP001066276">
    <property type="component" value="Chromosome 6"/>
</dbReference>
<reference evidence="2" key="1">
    <citation type="journal article" date="2022" name="bioRxiv">
        <title>Sequencing and chromosome-scale assembly of the giantPleurodeles waltlgenome.</title>
        <authorList>
            <person name="Brown T."/>
            <person name="Elewa A."/>
            <person name="Iarovenko S."/>
            <person name="Subramanian E."/>
            <person name="Araus A.J."/>
            <person name="Petzold A."/>
            <person name="Susuki M."/>
            <person name="Suzuki K.-i.T."/>
            <person name="Hayashi T."/>
            <person name="Toyoda A."/>
            <person name="Oliveira C."/>
            <person name="Osipova E."/>
            <person name="Leigh N.D."/>
            <person name="Simon A."/>
            <person name="Yun M.H."/>
        </authorList>
    </citation>
    <scope>NUCLEOTIDE SEQUENCE</scope>
    <source>
        <strain evidence="2">20211129_DDA</strain>
        <tissue evidence="2">Liver</tissue>
    </source>
</reference>
<dbReference type="AlphaFoldDB" id="A0AAV7QKQ3"/>
<evidence type="ECO:0000256" key="1">
    <source>
        <dbReference type="SAM" id="MobiDB-lite"/>
    </source>
</evidence>
<protein>
    <submittedName>
        <fullName evidence="2">Uncharacterized protein</fullName>
    </submittedName>
</protein>
<evidence type="ECO:0000313" key="2">
    <source>
        <dbReference type="EMBL" id="KAJ1139690.1"/>
    </source>
</evidence>
<comment type="caution">
    <text evidence="2">The sequence shown here is derived from an EMBL/GenBank/DDBJ whole genome shotgun (WGS) entry which is preliminary data.</text>
</comment>
<feature type="region of interest" description="Disordered" evidence="1">
    <location>
        <begin position="281"/>
        <end position="316"/>
    </location>
</feature>
<organism evidence="2 3">
    <name type="scientific">Pleurodeles waltl</name>
    <name type="common">Iberian ribbed newt</name>
    <dbReference type="NCBI Taxonomy" id="8319"/>
    <lineage>
        <taxon>Eukaryota</taxon>
        <taxon>Metazoa</taxon>
        <taxon>Chordata</taxon>
        <taxon>Craniata</taxon>
        <taxon>Vertebrata</taxon>
        <taxon>Euteleostomi</taxon>
        <taxon>Amphibia</taxon>
        <taxon>Batrachia</taxon>
        <taxon>Caudata</taxon>
        <taxon>Salamandroidea</taxon>
        <taxon>Salamandridae</taxon>
        <taxon>Pleurodelinae</taxon>
        <taxon>Pleurodeles</taxon>
    </lineage>
</organism>
<keyword evidence="3" id="KW-1185">Reference proteome</keyword>
<name>A0AAV7QKQ3_PLEWA</name>
<evidence type="ECO:0000313" key="3">
    <source>
        <dbReference type="Proteomes" id="UP001066276"/>
    </source>
</evidence>
<feature type="compositionally biased region" description="Basic residues" evidence="1">
    <location>
        <begin position="349"/>
        <end position="361"/>
    </location>
</feature>
<feature type="region of interest" description="Disordered" evidence="1">
    <location>
        <begin position="121"/>
        <end position="145"/>
    </location>
</feature>
<dbReference type="EMBL" id="JANPWB010000010">
    <property type="protein sequence ID" value="KAJ1139690.1"/>
    <property type="molecule type" value="Genomic_DNA"/>
</dbReference>
<accession>A0AAV7QKQ3</accession>
<feature type="compositionally biased region" description="Polar residues" evidence="1">
    <location>
        <begin position="293"/>
        <end position="304"/>
    </location>
</feature>
<gene>
    <name evidence="2" type="ORF">NDU88_006057</name>
</gene>
<feature type="region of interest" description="Disordered" evidence="1">
    <location>
        <begin position="342"/>
        <end position="375"/>
    </location>
</feature>
<proteinExistence type="predicted"/>
<sequence>MESSNPQICVMGPSHEIRPRYAGTALPSEALTSRVAPFLDQEPEIQPSRLAAPGAPHPRRMVWVPVPLRGPLWRQSTHLRYLLGIVSQAASPPPHVTPVAPVSSLSLGLFESRLQLQLGGVGESSLHSPPLSRANAAPSGGREARAPGCPLAPPPKGLHIRGDRHRWVQSLSFGISVATRIGPAICCLTAHNSSGAFTPTRPLGSVQSFHPGGAGNRCSTHPLQQIKCGTISCWGGRPPTVQLFSSCRARLSGSQAPRWVQLPSRGPSVLKHALPGQLLPTGTRQFGPARPSFLSSRGSASLRSQPEAGSRLRRSRPPLLRIRGPGWLPEFRGWAAAAKAPLLQSLPPRPHRARARHRTTCPRHEPPQLTDHLLG</sequence>